<proteinExistence type="predicted"/>
<reference evidence="2 3" key="1">
    <citation type="submission" date="2023-09" db="EMBL/GenBank/DDBJ databases">
        <authorList>
            <person name="Rey-Velasco X."/>
        </authorList>
    </citation>
    <scope>NUCLEOTIDE SEQUENCE [LARGE SCALE GENOMIC DNA]</scope>
    <source>
        <strain evidence="2 3">P007</strain>
    </source>
</reference>
<evidence type="ECO:0000313" key="2">
    <source>
        <dbReference type="EMBL" id="MDT0622761.1"/>
    </source>
</evidence>
<keyword evidence="1" id="KW-0812">Transmembrane</keyword>
<feature type="transmembrane region" description="Helical" evidence="1">
    <location>
        <begin position="31"/>
        <end position="53"/>
    </location>
</feature>
<keyword evidence="1" id="KW-1133">Transmembrane helix</keyword>
<comment type="caution">
    <text evidence="2">The sequence shown here is derived from an EMBL/GenBank/DDBJ whole genome shotgun (WGS) entry which is preliminary data.</text>
</comment>
<dbReference type="InterPro" id="IPR021215">
    <property type="entry name" value="DUF2752"/>
</dbReference>
<dbReference type="RefSeq" id="WP_311388475.1">
    <property type="nucleotide sequence ID" value="NZ_JAVRHU010000005.1"/>
</dbReference>
<dbReference type="Pfam" id="PF10825">
    <property type="entry name" value="DUF2752"/>
    <property type="match status" value="1"/>
</dbReference>
<evidence type="ECO:0000313" key="3">
    <source>
        <dbReference type="Proteomes" id="UP001250662"/>
    </source>
</evidence>
<sequence>MLPCFSKQLFGIDCPGCGLQRSILLLLNGEFIAAFKMYPAIYPLLALGCVILLNKILGLKYATQMIMGLSISSVALILINFFIKLIH</sequence>
<organism evidence="2 3">
    <name type="scientific">Croceitalea vernalis</name>
    <dbReference type="NCBI Taxonomy" id="3075599"/>
    <lineage>
        <taxon>Bacteria</taxon>
        <taxon>Pseudomonadati</taxon>
        <taxon>Bacteroidota</taxon>
        <taxon>Flavobacteriia</taxon>
        <taxon>Flavobacteriales</taxon>
        <taxon>Flavobacteriaceae</taxon>
        <taxon>Croceitalea</taxon>
    </lineage>
</organism>
<keyword evidence="1" id="KW-0472">Membrane</keyword>
<accession>A0ABU3BKR3</accession>
<protein>
    <submittedName>
        <fullName evidence="2">DUF2752 domain-containing protein</fullName>
    </submittedName>
</protein>
<dbReference type="Proteomes" id="UP001250662">
    <property type="component" value="Unassembled WGS sequence"/>
</dbReference>
<name>A0ABU3BKR3_9FLAO</name>
<evidence type="ECO:0000256" key="1">
    <source>
        <dbReference type="SAM" id="Phobius"/>
    </source>
</evidence>
<feature type="transmembrane region" description="Helical" evidence="1">
    <location>
        <begin position="65"/>
        <end position="83"/>
    </location>
</feature>
<dbReference type="EMBL" id="JAVRHU010000005">
    <property type="protein sequence ID" value="MDT0622761.1"/>
    <property type="molecule type" value="Genomic_DNA"/>
</dbReference>
<gene>
    <name evidence="2" type="ORF">RM520_14120</name>
</gene>
<keyword evidence="3" id="KW-1185">Reference proteome</keyword>